<dbReference type="InterPro" id="IPR013783">
    <property type="entry name" value="Ig-like_fold"/>
</dbReference>
<evidence type="ECO:0000256" key="3">
    <source>
        <dbReference type="ARBA" id="ARBA00022729"/>
    </source>
</evidence>
<dbReference type="GO" id="GO:0071555">
    <property type="term" value="P:cell wall organization"/>
    <property type="evidence" value="ECO:0007669"/>
    <property type="project" value="InterPro"/>
</dbReference>
<proteinExistence type="inferred from homology"/>
<name>A0A411MJ93_9PSED</name>
<evidence type="ECO:0000259" key="8">
    <source>
        <dbReference type="Pfam" id="PF02753"/>
    </source>
</evidence>
<evidence type="ECO:0000313" key="10">
    <source>
        <dbReference type="Proteomes" id="UP000291130"/>
    </source>
</evidence>
<dbReference type="RefSeq" id="WP_130264731.1">
    <property type="nucleotide sequence ID" value="NZ_CP035952.1"/>
</dbReference>
<dbReference type="InterPro" id="IPR008962">
    <property type="entry name" value="PapD-like_sf"/>
</dbReference>
<feature type="signal peptide" evidence="6">
    <location>
        <begin position="1"/>
        <end position="27"/>
    </location>
</feature>
<comment type="subcellular location">
    <subcellularLocation>
        <location evidence="1">Periplasm</location>
    </subcellularLocation>
</comment>
<dbReference type="InterPro" id="IPR050643">
    <property type="entry name" value="Periplasmic_pilus_chap"/>
</dbReference>
<dbReference type="InterPro" id="IPR036316">
    <property type="entry name" value="Pili_assmbl_chap_C_dom_sf"/>
</dbReference>
<dbReference type="InterPro" id="IPR016147">
    <property type="entry name" value="Pili_assmbl_chaperone_N"/>
</dbReference>
<dbReference type="PANTHER" id="PTHR30251">
    <property type="entry name" value="PILUS ASSEMBLY CHAPERONE"/>
    <property type="match status" value="1"/>
</dbReference>
<feature type="chain" id="PRO_5019029888" evidence="6">
    <location>
        <begin position="28"/>
        <end position="247"/>
    </location>
</feature>
<dbReference type="InterPro" id="IPR016148">
    <property type="entry name" value="Pili_assmbl_chaperone_C"/>
</dbReference>
<dbReference type="GO" id="GO:0030288">
    <property type="term" value="C:outer membrane-bounded periplasmic space"/>
    <property type="evidence" value="ECO:0007669"/>
    <property type="project" value="InterPro"/>
</dbReference>
<accession>A0A411MJ93</accession>
<dbReference type="SUPFAM" id="SSF49354">
    <property type="entry name" value="PapD-like"/>
    <property type="match status" value="1"/>
</dbReference>
<evidence type="ECO:0000256" key="1">
    <source>
        <dbReference type="ARBA" id="ARBA00004418"/>
    </source>
</evidence>
<sequence>MAINSCSALFAKVCLFSLWSFSFCVQAQISFDGATRFVLNSDQKLITMIAVNEGADTALVQVMLERGEPDDAEDLPLAISKPLLLIPPYGKASIDIIYQGQGLPNDRESYFLIKALVVPKKAKNKSEVSLAVQHNLKLFYRPVFASSIESAYEEISWTKSGDVEAGVVENKSPYYLTMTNIQFFNRGGQECGNVLSHMMLKPFQAVSVSALGCGKDITHVNYRVVGDSGITYARTAKFPLVTGVEKS</sequence>
<dbReference type="SUPFAM" id="SSF49584">
    <property type="entry name" value="Periplasmic chaperone C-domain"/>
    <property type="match status" value="1"/>
</dbReference>
<keyword evidence="4" id="KW-0574">Periplasm</keyword>
<dbReference type="PANTHER" id="PTHR30251:SF2">
    <property type="entry name" value="FIMBRIAL CHAPERONE YADV-RELATED"/>
    <property type="match status" value="1"/>
</dbReference>
<keyword evidence="5" id="KW-0143">Chaperone</keyword>
<dbReference type="PRINTS" id="PR00969">
    <property type="entry name" value="CHAPERONPILI"/>
</dbReference>
<evidence type="ECO:0000256" key="6">
    <source>
        <dbReference type="SAM" id="SignalP"/>
    </source>
</evidence>
<protein>
    <submittedName>
        <fullName evidence="9">Molecular chaperone</fullName>
    </submittedName>
</protein>
<evidence type="ECO:0000256" key="2">
    <source>
        <dbReference type="ARBA" id="ARBA00007399"/>
    </source>
</evidence>
<feature type="domain" description="Pili assembly chaperone C-terminal" evidence="8">
    <location>
        <begin position="168"/>
        <end position="230"/>
    </location>
</feature>
<evidence type="ECO:0000256" key="4">
    <source>
        <dbReference type="ARBA" id="ARBA00022764"/>
    </source>
</evidence>
<feature type="domain" description="Pili assembly chaperone N-terminal" evidence="7">
    <location>
        <begin position="34"/>
        <end position="142"/>
    </location>
</feature>
<dbReference type="OrthoDB" id="6884993at2"/>
<keyword evidence="3 6" id="KW-0732">Signal</keyword>
<keyword evidence="10" id="KW-1185">Reference proteome</keyword>
<dbReference type="Proteomes" id="UP000291130">
    <property type="component" value="Chromosome"/>
</dbReference>
<dbReference type="Gene3D" id="2.60.40.10">
    <property type="entry name" value="Immunoglobulins"/>
    <property type="match status" value="2"/>
</dbReference>
<evidence type="ECO:0000313" key="9">
    <source>
        <dbReference type="EMBL" id="QBF26866.1"/>
    </source>
</evidence>
<dbReference type="Pfam" id="PF02753">
    <property type="entry name" value="PapD_C"/>
    <property type="match status" value="1"/>
</dbReference>
<organism evidence="9 10">
    <name type="scientific">Pseudomonas tructae</name>
    <dbReference type="NCBI Taxonomy" id="2518644"/>
    <lineage>
        <taxon>Bacteria</taxon>
        <taxon>Pseudomonadati</taxon>
        <taxon>Pseudomonadota</taxon>
        <taxon>Gammaproteobacteria</taxon>
        <taxon>Pseudomonadales</taxon>
        <taxon>Pseudomonadaceae</taxon>
        <taxon>Pseudomonas</taxon>
    </lineage>
</organism>
<dbReference type="AlphaFoldDB" id="A0A411MJ93"/>
<dbReference type="InterPro" id="IPR001829">
    <property type="entry name" value="Pili_assmbl_chaperone_bac"/>
</dbReference>
<dbReference type="KEGG" id="ptk:EXN22_14640"/>
<evidence type="ECO:0000256" key="5">
    <source>
        <dbReference type="ARBA" id="ARBA00023186"/>
    </source>
</evidence>
<comment type="similarity">
    <text evidence="2">Belongs to the periplasmic pilus chaperone family.</text>
</comment>
<evidence type="ECO:0000259" key="7">
    <source>
        <dbReference type="Pfam" id="PF00345"/>
    </source>
</evidence>
<gene>
    <name evidence="9" type="ORF">EXN22_14640</name>
</gene>
<dbReference type="Pfam" id="PF00345">
    <property type="entry name" value="PapD_N"/>
    <property type="match status" value="1"/>
</dbReference>
<reference evidence="9 10" key="1">
    <citation type="submission" date="2019-02" db="EMBL/GenBank/DDBJ databases">
        <title>Complete genome sequence of Pseudomonas sp. SNU WT1 isolated from rainbow trout.</title>
        <authorList>
            <person name="Oh W.T."/>
            <person name="Park S.C."/>
        </authorList>
    </citation>
    <scope>NUCLEOTIDE SEQUENCE [LARGE SCALE GENOMIC DNA]</scope>
    <source>
        <strain evidence="9 10">SNU WT1</strain>
    </source>
</reference>
<dbReference type="EMBL" id="CP035952">
    <property type="protein sequence ID" value="QBF26866.1"/>
    <property type="molecule type" value="Genomic_DNA"/>
</dbReference>